<proteinExistence type="predicted"/>
<gene>
    <name evidence="1" type="ORF">G7071_11945</name>
</gene>
<dbReference type="Pfam" id="PF13481">
    <property type="entry name" value="AAA_25"/>
    <property type="match status" value="1"/>
</dbReference>
<dbReference type="EMBL" id="CP049866">
    <property type="protein sequence ID" value="QIK76039.1"/>
    <property type="molecule type" value="Genomic_DNA"/>
</dbReference>
<dbReference type="KEGG" id="npi:G7071_11945"/>
<keyword evidence="2" id="KW-1185">Reference proteome</keyword>
<dbReference type="InterPro" id="IPR027417">
    <property type="entry name" value="P-loop_NTPase"/>
</dbReference>
<evidence type="ECO:0000313" key="2">
    <source>
        <dbReference type="Proteomes" id="UP000502035"/>
    </source>
</evidence>
<reference evidence="1 2" key="1">
    <citation type="submission" date="2020-03" db="EMBL/GenBank/DDBJ databases">
        <title>Nocardioides sp. nov., isolated from fish.</title>
        <authorList>
            <person name="Hyun D.-W."/>
            <person name="Bae J.-W."/>
        </authorList>
    </citation>
    <scope>NUCLEOTIDE SEQUENCE [LARGE SCALE GENOMIC DNA]</scope>
    <source>
        <strain evidence="1 2">HDW12A</strain>
    </source>
</reference>
<dbReference type="Proteomes" id="UP000502035">
    <property type="component" value="Chromosome"/>
</dbReference>
<accession>A0A6G7YH30</accession>
<dbReference type="AlphaFoldDB" id="A0A6G7YH30"/>
<dbReference type="Gene3D" id="3.40.50.300">
    <property type="entry name" value="P-loop containing nucleotide triphosphate hydrolases"/>
    <property type="match status" value="1"/>
</dbReference>
<evidence type="ECO:0000313" key="1">
    <source>
        <dbReference type="EMBL" id="QIK76039.1"/>
    </source>
</evidence>
<sequence>MLPAEGLSMLAGARGLGKTLLALSWAAAVATGQETTGNIPVRVHGPVVYIALEGFHGIPRRLRAWEAHQGVRADGIIWVRDGLNLRDWVEADLLGRVVAHYGAVLTIVDSVRAAGAGKEDTQDMGAFVKGLERVQQSAGGLVLALHNTGWDAERERGSTLLPDACDTTLLLKGDPAGVRTLHHRKHRDGEMLEHPLAYAFRKIEGTGSGVLLPTDVPGASATLPDLLLAAIHRTPGMSTGYYATELNRHRPNTATALTGLATEGRVRNDGTKNRPTWVIPAEEPLV</sequence>
<dbReference type="SUPFAM" id="SSF52540">
    <property type="entry name" value="P-loop containing nucleoside triphosphate hydrolases"/>
    <property type="match status" value="1"/>
</dbReference>
<name>A0A6G7YH30_9ACTN</name>
<organism evidence="1 2">
    <name type="scientific">Nocardioides piscis</name>
    <dbReference type="NCBI Taxonomy" id="2714938"/>
    <lineage>
        <taxon>Bacteria</taxon>
        <taxon>Bacillati</taxon>
        <taxon>Actinomycetota</taxon>
        <taxon>Actinomycetes</taxon>
        <taxon>Propionibacteriales</taxon>
        <taxon>Nocardioidaceae</taxon>
        <taxon>Nocardioides</taxon>
    </lineage>
</organism>
<protein>
    <submittedName>
        <fullName evidence="1">AAA family ATPase</fullName>
    </submittedName>
</protein>